<comment type="similarity">
    <text evidence="1">Belongs to the FrmR/RcnR family.</text>
</comment>
<organism evidence="2 3">
    <name type="scientific">Marinicauda salina</name>
    <dbReference type="NCBI Taxonomy" id="2135793"/>
    <lineage>
        <taxon>Bacteria</taxon>
        <taxon>Pseudomonadati</taxon>
        <taxon>Pseudomonadota</taxon>
        <taxon>Alphaproteobacteria</taxon>
        <taxon>Maricaulales</taxon>
        <taxon>Maricaulaceae</taxon>
        <taxon>Marinicauda</taxon>
    </lineage>
</organism>
<dbReference type="GO" id="GO:0046872">
    <property type="term" value="F:metal ion binding"/>
    <property type="evidence" value="ECO:0007669"/>
    <property type="project" value="InterPro"/>
</dbReference>
<dbReference type="OrthoDB" id="9811244at2"/>
<reference evidence="3" key="1">
    <citation type="submission" date="2018-05" db="EMBL/GenBank/DDBJ databases">
        <authorList>
            <person name="Liu B.-T."/>
        </authorList>
    </citation>
    <scope>NUCLEOTIDE SEQUENCE [LARGE SCALE GENOMIC DNA]</scope>
    <source>
        <strain evidence="3">WD6-1</strain>
    </source>
</reference>
<proteinExistence type="inferred from homology"/>
<dbReference type="CDD" id="cd10148">
    <property type="entry name" value="CsoR-like_DUF156"/>
    <property type="match status" value="1"/>
</dbReference>
<dbReference type="Pfam" id="PF02583">
    <property type="entry name" value="Trns_repr_metal"/>
    <property type="match status" value="1"/>
</dbReference>
<dbReference type="Gene3D" id="1.20.58.1000">
    <property type="entry name" value="Metal-sensitive repressor, helix protomer"/>
    <property type="match status" value="1"/>
</dbReference>
<dbReference type="Proteomes" id="UP000245168">
    <property type="component" value="Unassembled WGS sequence"/>
</dbReference>
<dbReference type="AlphaFoldDB" id="A0A2U2BY21"/>
<evidence type="ECO:0000313" key="3">
    <source>
        <dbReference type="Proteomes" id="UP000245168"/>
    </source>
</evidence>
<dbReference type="EMBL" id="QEXV01000001">
    <property type="protein sequence ID" value="PWE18900.1"/>
    <property type="molecule type" value="Genomic_DNA"/>
</dbReference>
<dbReference type="PANTHER" id="PTHR33677">
    <property type="entry name" value="TRANSCRIPTIONAL REPRESSOR FRMR-RELATED"/>
    <property type="match status" value="1"/>
</dbReference>
<evidence type="ECO:0000256" key="1">
    <source>
        <dbReference type="ARBA" id="ARBA00005260"/>
    </source>
</evidence>
<name>A0A2U2BY21_9PROT</name>
<keyword evidence="3" id="KW-1185">Reference proteome</keyword>
<dbReference type="GO" id="GO:0045892">
    <property type="term" value="P:negative regulation of DNA-templated transcription"/>
    <property type="evidence" value="ECO:0007669"/>
    <property type="project" value="UniProtKB-ARBA"/>
</dbReference>
<comment type="caution">
    <text evidence="2">The sequence shown here is derived from an EMBL/GenBank/DDBJ whole genome shotgun (WGS) entry which is preliminary data.</text>
</comment>
<protein>
    <submittedName>
        <fullName evidence="2">Transcriptional regulator</fullName>
    </submittedName>
</protein>
<evidence type="ECO:0000313" key="2">
    <source>
        <dbReference type="EMBL" id="PWE18900.1"/>
    </source>
</evidence>
<accession>A0A2U2BY21</accession>
<dbReference type="InterPro" id="IPR038390">
    <property type="entry name" value="Metal_Tscrpt_repr_sf"/>
</dbReference>
<dbReference type="PANTHER" id="PTHR33677:SF3">
    <property type="entry name" value="COPPER-SENSING TRANSCRIPTIONAL REPRESSOR RICR"/>
    <property type="match status" value="1"/>
</dbReference>
<dbReference type="RefSeq" id="WP_109252174.1">
    <property type="nucleotide sequence ID" value="NZ_QEXV01000001.1"/>
</dbReference>
<gene>
    <name evidence="2" type="ORF">DDZ18_00065</name>
</gene>
<sequence length="102" mass="11323">MGIATEQDAPHETAKHKATLDRLKRIEGQVRGVSAMVAEDRYCIDILTQLSAIKSALASVEREVLKNHARHCLESAIASGDPADQREKFEELVALLSKHYKL</sequence>
<dbReference type="GO" id="GO:0003677">
    <property type="term" value="F:DNA binding"/>
    <property type="evidence" value="ECO:0007669"/>
    <property type="project" value="InterPro"/>
</dbReference>
<dbReference type="InterPro" id="IPR003735">
    <property type="entry name" value="Metal_Tscrpt_repr"/>
</dbReference>